<feature type="compositionally biased region" description="Basic and acidic residues" evidence="1">
    <location>
        <begin position="142"/>
        <end position="153"/>
    </location>
</feature>
<keyword evidence="3" id="KW-1185">Reference proteome</keyword>
<evidence type="ECO:0000313" key="3">
    <source>
        <dbReference type="Proteomes" id="UP000077315"/>
    </source>
</evidence>
<dbReference type="EMBL" id="KV440989">
    <property type="protein sequence ID" value="OAD70293.1"/>
    <property type="molecule type" value="Genomic_DNA"/>
</dbReference>
<feature type="compositionally biased region" description="Basic and acidic residues" evidence="1">
    <location>
        <begin position="381"/>
        <end position="413"/>
    </location>
</feature>
<feature type="region of interest" description="Disordered" evidence="1">
    <location>
        <begin position="107"/>
        <end position="193"/>
    </location>
</feature>
<feature type="compositionally biased region" description="Pro residues" evidence="1">
    <location>
        <begin position="465"/>
        <end position="474"/>
    </location>
</feature>
<dbReference type="Proteomes" id="UP000077315">
    <property type="component" value="Unassembled WGS sequence"/>
</dbReference>
<accession>A0A162TW51</accession>
<feature type="compositionally biased region" description="Polar residues" evidence="1">
    <location>
        <begin position="216"/>
        <end position="231"/>
    </location>
</feature>
<feature type="region of interest" description="Disordered" evidence="1">
    <location>
        <begin position="614"/>
        <end position="669"/>
    </location>
</feature>
<evidence type="ECO:0000313" key="2">
    <source>
        <dbReference type="EMBL" id="OAD70293.1"/>
    </source>
</evidence>
<dbReference type="AlphaFoldDB" id="A0A162TW51"/>
<sequence>MGLLNFVKRNKKDSLPDPIVVEHEPEPEPLSLPDLEAFRSPIADTFMSPVATAPADTSYSLLDDIWKELTPSQAAVLPTPPVPLAFTSIPAVQTPNNYTAVHDLRSPRVSSPARPTPVSAPISPPVTPLSKVGPQPPFMRNTEADPEPKEARIVRSPSRPVLVKKSPESPKPVKQLQHSPSVPQLSSIHPIQLGQPPVISKALMSRMKERHRQEYRLTSQPTFQERQVSSPSMPNLYRMANEQQQQQQQQQAYMPRHKLPQSKSYGRLNIPVNNMIQSPSLAMDIYRQPALQIQTDILPIHSMYPGQPAPFMMADRPMHRPDLVNGQSKLQRSKSAYPAMQQDSPILPTTGARRPLLTFDPSEQLPPPPPPNTTPITGDIVYEKAESPTKPEKAKAEKTKTEKVKGDKLKVEAATEPTTAENKSDAKDGDIKTDSPRPALSHVKPLLIHKKTRSMSEHSMKRMPITPPEWIPPVPMPSISLQTDGSSDMQSRKSAVSIMSQDRIICRLSGLPNKLKKELGWMRMRKAHYSVPNLPSYADTEDRRDCESLRSANDNDHHNEQNVYRQQYSNPYPQQQQMMLCSARQHQTHPWPPMHYYHQQYPFYSPPVCHKHNGPISHTSSSRMHLEEGRKMRSSSSGGSRGCKKHQHHHHHHHHHYPPTPAYFHSQGQPKCTSILTHHAPEQPENEEKEVKVDKTETVPVAAPAAPASVAVGVPVGVSVAEVEKVEAVAV</sequence>
<gene>
    <name evidence="2" type="ORF">PHYBLDRAFT_148839</name>
</gene>
<dbReference type="RefSeq" id="XP_018288333.1">
    <property type="nucleotide sequence ID" value="XM_018432169.1"/>
</dbReference>
<proteinExistence type="predicted"/>
<dbReference type="VEuPathDB" id="FungiDB:PHYBLDRAFT_148839"/>
<reference evidence="3" key="1">
    <citation type="submission" date="2015-06" db="EMBL/GenBank/DDBJ databases">
        <title>Expansion of signal transduction pathways in fungi by whole-genome duplication.</title>
        <authorList>
            <consortium name="DOE Joint Genome Institute"/>
            <person name="Corrochano L.M."/>
            <person name="Kuo A."/>
            <person name="Marcet-Houben M."/>
            <person name="Polaino S."/>
            <person name="Salamov A."/>
            <person name="Villalobos J.M."/>
            <person name="Alvarez M.I."/>
            <person name="Avalos J."/>
            <person name="Benito E.P."/>
            <person name="Benoit I."/>
            <person name="Burger G."/>
            <person name="Camino L.P."/>
            <person name="Canovas D."/>
            <person name="Cerda-Olmedo E."/>
            <person name="Cheng J.-F."/>
            <person name="Dominguez A."/>
            <person name="Elias M."/>
            <person name="Eslava A.P."/>
            <person name="Glaser F."/>
            <person name="Grimwood J."/>
            <person name="Gutierrez G."/>
            <person name="Heitman J."/>
            <person name="Henrissat B."/>
            <person name="Iturriaga E.A."/>
            <person name="Lang B.F."/>
            <person name="Lavin J.L."/>
            <person name="Lee S."/>
            <person name="Li W."/>
            <person name="Lindquist E."/>
            <person name="Lopez-Garcia S."/>
            <person name="Luque E.M."/>
            <person name="Marcos A.T."/>
            <person name="Martin J."/>
            <person name="McCluskey K."/>
            <person name="Medina H.R."/>
            <person name="Miralles-Duran A."/>
            <person name="Miyazaki A."/>
            <person name="Munoz-Torres E."/>
            <person name="Oguiza J.A."/>
            <person name="Ohm R."/>
            <person name="Olmedo M."/>
            <person name="Orejas M."/>
            <person name="Ortiz-Castellanos L."/>
            <person name="Pisabarro A.G."/>
            <person name="Rodriguez-Romero J."/>
            <person name="Ruiz-Herrera J."/>
            <person name="Ruiz-Vazquez R."/>
            <person name="Sanz C."/>
            <person name="Schackwitz W."/>
            <person name="Schmutz J."/>
            <person name="Shahriari M."/>
            <person name="Shelest E."/>
            <person name="Silva-Franco F."/>
            <person name="Soanes D."/>
            <person name="Syed K."/>
            <person name="Tagua V.G."/>
            <person name="Talbot N.J."/>
            <person name="Thon M."/>
            <person name="De vries R.P."/>
            <person name="Wiebenga A."/>
            <person name="Yadav J.S."/>
            <person name="Braun E.L."/>
            <person name="Baker S."/>
            <person name="Garre V."/>
            <person name="Horwitz B."/>
            <person name="Torres-Martinez S."/>
            <person name="Idnurm A."/>
            <person name="Herrera-Estrella A."/>
            <person name="Gabaldon T."/>
            <person name="Grigoriev I.V."/>
        </authorList>
    </citation>
    <scope>NUCLEOTIDE SEQUENCE [LARGE SCALE GENOMIC DNA]</scope>
    <source>
        <strain evidence="3">NRRL 1555(-)</strain>
    </source>
</reference>
<evidence type="ECO:0000256" key="1">
    <source>
        <dbReference type="SAM" id="MobiDB-lite"/>
    </source>
</evidence>
<feature type="region of interest" description="Disordered" evidence="1">
    <location>
        <begin position="536"/>
        <end position="560"/>
    </location>
</feature>
<organism evidence="2 3">
    <name type="scientific">Phycomyces blakesleeanus (strain ATCC 8743b / DSM 1359 / FGSC 10004 / NBRC 33097 / NRRL 1555)</name>
    <dbReference type="NCBI Taxonomy" id="763407"/>
    <lineage>
        <taxon>Eukaryota</taxon>
        <taxon>Fungi</taxon>
        <taxon>Fungi incertae sedis</taxon>
        <taxon>Mucoromycota</taxon>
        <taxon>Mucoromycotina</taxon>
        <taxon>Mucoromycetes</taxon>
        <taxon>Mucorales</taxon>
        <taxon>Phycomycetaceae</taxon>
        <taxon>Phycomyces</taxon>
    </lineage>
</organism>
<protein>
    <submittedName>
        <fullName evidence="2">Uncharacterized protein</fullName>
    </submittedName>
</protein>
<feature type="region of interest" description="Disordered" evidence="1">
    <location>
        <begin position="337"/>
        <end position="438"/>
    </location>
</feature>
<feature type="compositionally biased region" description="Polar residues" evidence="1">
    <location>
        <begin position="176"/>
        <end position="189"/>
    </location>
</feature>
<feature type="compositionally biased region" description="Basic and acidic residues" evidence="1">
    <location>
        <begin position="540"/>
        <end position="560"/>
    </location>
</feature>
<name>A0A162TW51_PHYB8</name>
<feature type="region of interest" description="Disordered" evidence="1">
    <location>
        <begin position="453"/>
        <end position="474"/>
    </location>
</feature>
<dbReference type="OrthoDB" id="2284849at2759"/>
<feature type="region of interest" description="Disordered" evidence="1">
    <location>
        <begin position="210"/>
        <end position="231"/>
    </location>
</feature>
<feature type="compositionally biased region" description="Basic and acidic residues" evidence="1">
    <location>
        <begin position="422"/>
        <end position="435"/>
    </location>
</feature>
<dbReference type="GeneID" id="28993075"/>
<dbReference type="InParanoid" id="A0A162TW51"/>
<feature type="compositionally biased region" description="Pro residues" evidence="1">
    <location>
        <begin position="364"/>
        <end position="373"/>
    </location>
</feature>
<feature type="compositionally biased region" description="Basic residues" evidence="1">
    <location>
        <begin position="642"/>
        <end position="657"/>
    </location>
</feature>